<organism evidence="2 3">
    <name type="scientific">Paenibacillus bovis</name>
    <dbReference type="NCBI Taxonomy" id="1616788"/>
    <lineage>
        <taxon>Bacteria</taxon>
        <taxon>Bacillati</taxon>
        <taxon>Bacillota</taxon>
        <taxon>Bacilli</taxon>
        <taxon>Bacillales</taxon>
        <taxon>Paenibacillaceae</taxon>
        <taxon>Paenibacillus</taxon>
    </lineage>
</organism>
<dbReference type="KEGG" id="pbv:AR543_p0149"/>
<keyword evidence="3" id="KW-1185">Reference proteome</keyword>
<accession>A0A1X9T468</accession>
<gene>
    <name evidence="2" type="ORF">AR543_p0149</name>
</gene>
<dbReference type="Proteomes" id="UP000078148">
    <property type="component" value="Plasmid unnamed1"/>
</dbReference>
<keyword evidence="2" id="KW-0614">Plasmid</keyword>
<dbReference type="AlphaFoldDB" id="A0A1X9T468"/>
<name>A0A1X9T468_9BACL</name>
<geneLocation type="plasmid" evidence="2 3">
    <name>unnamed1</name>
</geneLocation>
<dbReference type="EMBL" id="CP021170">
    <property type="protein sequence ID" value="ARR10757.1"/>
    <property type="molecule type" value="Genomic_DNA"/>
</dbReference>
<evidence type="ECO:0000313" key="2">
    <source>
        <dbReference type="EMBL" id="ARR10757.1"/>
    </source>
</evidence>
<evidence type="ECO:0000256" key="1">
    <source>
        <dbReference type="SAM" id="MobiDB-lite"/>
    </source>
</evidence>
<protein>
    <submittedName>
        <fullName evidence="2">Uncharacterized protein</fullName>
    </submittedName>
</protein>
<sequence>MRGWWTRKSVLELLVQSIQKRLQLMQHQLQRYPVNDELLHYMLDELRQMRQELNEWGAQPCSRLLLPSIHRLQIQITPIEQELYERLSESRTHGYIIGRYSKQEDVSHSAQQPGSVPVAGSM</sequence>
<proteinExistence type="predicted"/>
<feature type="region of interest" description="Disordered" evidence="1">
    <location>
        <begin position="103"/>
        <end position="122"/>
    </location>
</feature>
<evidence type="ECO:0000313" key="3">
    <source>
        <dbReference type="Proteomes" id="UP000078148"/>
    </source>
</evidence>
<dbReference type="RefSeq" id="WP_087071456.1">
    <property type="nucleotide sequence ID" value="NZ_CP021170.1"/>
</dbReference>
<reference evidence="2 3" key="1">
    <citation type="journal article" date="2016" name="Int. J. Syst. Evol. Microbiol.">
        <title>Paenibacillus damxungensis sp. nov., isolated from raw yak (Bos grunniens) milk.</title>
        <authorList>
            <person name="Wu Z."/>
            <person name="Gao C."/>
            <person name="Han J."/>
            <person name="Liu Z."/>
        </authorList>
    </citation>
    <scope>NUCLEOTIDE SEQUENCE [LARGE SCALE GENOMIC DNA]</scope>
    <source>
        <strain evidence="2 3">BD3526</strain>
        <plasmid evidence="2 3">unnamed1</plasmid>
    </source>
</reference>